<accession>A0ABZ0JV07</accession>
<dbReference type="NCBIfam" id="TIGR02532">
    <property type="entry name" value="IV_pilin_GFxxxE"/>
    <property type="match status" value="1"/>
</dbReference>
<dbReference type="InterPro" id="IPR012902">
    <property type="entry name" value="N_methyl_site"/>
</dbReference>
<dbReference type="EMBL" id="CP136522">
    <property type="protein sequence ID" value="WOT04112.1"/>
    <property type="molecule type" value="Genomic_DNA"/>
</dbReference>
<dbReference type="Gene3D" id="3.30.700.10">
    <property type="entry name" value="Glycoprotein, Type 4 Pilin"/>
    <property type="match status" value="1"/>
</dbReference>
<keyword evidence="2" id="KW-1185">Reference proteome</keyword>
<dbReference type="Pfam" id="PF07963">
    <property type="entry name" value="N_methyl"/>
    <property type="match status" value="1"/>
</dbReference>
<sequence>MVSVRRKAGFTFIELVVVILVLVLLSLGAAPKFLDFRDNAKIAILEEIAGAMHNGLALVHSKAAVEGQDSAVGSIVHAGVTIPLYNGYPSVDGSDTFRQLNTQIQAWLDIDSVSLTDIKINNDAAAFFVDKSSRNNQIYLFFAEDLADKKVSFKCHIMYQNITTENGYEISVETDDC</sequence>
<evidence type="ECO:0000313" key="2">
    <source>
        <dbReference type="Proteomes" id="UP001529491"/>
    </source>
</evidence>
<protein>
    <submittedName>
        <fullName evidence="1">Prepilin-type N-terminal cleavage/methylation domain-containing protein</fullName>
    </submittedName>
</protein>
<proteinExistence type="predicted"/>
<name>A0ABZ0JV07_9GAMM</name>
<dbReference type="RefSeq" id="WP_310471741.1">
    <property type="nucleotide sequence ID" value="NZ_CP136522.1"/>
</dbReference>
<gene>
    <name evidence="1" type="ORF">RGE70_12310</name>
</gene>
<dbReference type="SUPFAM" id="SSF54523">
    <property type="entry name" value="Pili subunits"/>
    <property type="match status" value="1"/>
</dbReference>
<dbReference type="Proteomes" id="UP001529491">
    <property type="component" value="Chromosome"/>
</dbReference>
<evidence type="ECO:0000313" key="1">
    <source>
        <dbReference type="EMBL" id="WOT04112.1"/>
    </source>
</evidence>
<organism evidence="1 2">
    <name type="scientific">Shewanella youngdeokensis</name>
    <dbReference type="NCBI Taxonomy" id="2999068"/>
    <lineage>
        <taxon>Bacteria</taxon>
        <taxon>Pseudomonadati</taxon>
        <taxon>Pseudomonadota</taxon>
        <taxon>Gammaproteobacteria</taxon>
        <taxon>Alteromonadales</taxon>
        <taxon>Shewanellaceae</taxon>
        <taxon>Shewanella</taxon>
    </lineage>
</organism>
<reference evidence="1 2" key="1">
    <citation type="submission" date="2023-10" db="EMBL/GenBank/DDBJ databases">
        <title>Complete genome sequence of Shewanella sp. DAU334.</title>
        <authorList>
            <person name="Lee Y.-S."/>
            <person name="Jeong H.-R."/>
            <person name="Hwang E.-J."/>
            <person name="Choi Y.-L."/>
            <person name="Kim G.-D."/>
        </authorList>
    </citation>
    <scope>NUCLEOTIDE SEQUENCE [LARGE SCALE GENOMIC DNA]</scope>
    <source>
        <strain evidence="1 2">DAU334</strain>
    </source>
</reference>
<dbReference type="InterPro" id="IPR045584">
    <property type="entry name" value="Pilin-like"/>
</dbReference>